<sequence length="350" mass="39890">MAITKTHIADFIELTTTAIVIDVRSPAEFAHAHFPNAYNIPLFSNEERAVVGTAYKQQSREVAIKKGLDFFGPKMNQIIDAVTAIKTLYPNKKNVLVYCWRGGMRSAGVAWLLDLYGFKVSTLIGGYKAFRNWTLAQFNQSYRFNIIGGYTGSGKTLLLQRLQTANFSVINLEALAHHKGSALGALGEASQPSQEMFENKLATSLYENNKSQPIIFLEDESQRIGKVQIPLGIWTQMRSQTVFFFDIDFEVRLQYLTECYGVHPKDQLIAAILRIQKRLGGLETKNAINFIVENNCKESFRILLQYYDKWYFKGLYKRPNVNDVLITIPSNTVDSNENYILLKNLLHEQY</sequence>
<dbReference type="SMART" id="SM00450">
    <property type="entry name" value="RHOD"/>
    <property type="match status" value="1"/>
</dbReference>
<evidence type="ECO:0000259" key="2">
    <source>
        <dbReference type="PROSITE" id="PS50206"/>
    </source>
</evidence>
<protein>
    <submittedName>
        <fullName evidence="3">tRNA 2-selenouridine(34) synthase MnmH</fullName>
        <ecNumber evidence="3">2.5.1.-</ecNumber>
    </submittedName>
</protein>
<dbReference type="SUPFAM" id="SSF52821">
    <property type="entry name" value="Rhodanese/Cell cycle control phosphatase"/>
    <property type="match status" value="1"/>
</dbReference>
<dbReference type="RefSeq" id="WP_379709005.1">
    <property type="nucleotide sequence ID" value="NZ_JBHSCZ010000002.1"/>
</dbReference>
<dbReference type="NCBIfam" id="TIGR03167">
    <property type="entry name" value="tRNA_sel_U_synt"/>
    <property type="match status" value="1"/>
</dbReference>
<organism evidence="3 4">
    <name type="scientific">Ferruginibacter yonginensis</name>
    <dbReference type="NCBI Taxonomy" id="1310416"/>
    <lineage>
        <taxon>Bacteria</taxon>
        <taxon>Pseudomonadati</taxon>
        <taxon>Bacteroidota</taxon>
        <taxon>Chitinophagia</taxon>
        <taxon>Chitinophagales</taxon>
        <taxon>Chitinophagaceae</taxon>
        <taxon>Ferruginibacter</taxon>
    </lineage>
</organism>
<comment type="caution">
    <text evidence="3">The sequence shown here is derived from an EMBL/GenBank/DDBJ whole genome shotgun (WGS) entry which is preliminary data.</text>
</comment>
<dbReference type="InterPro" id="IPR027417">
    <property type="entry name" value="P-loop_NTPase"/>
</dbReference>
<dbReference type="SUPFAM" id="SSF52540">
    <property type="entry name" value="P-loop containing nucleoside triphosphate hydrolases"/>
    <property type="match status" value="1"/>
</dbReference>
<reference evidence="4" key="1">
    <citation type="journal article" date="2019" name="Int. J. Syst. Evol. Microbiol.">
        <title>The Global Catalogue of Microorganisms (GCM) 10K type strain sequencing project: providing services to taxonomists for standard genome sequencing and annotation.</title>
        <authorList>
            <consortium name="The Broad Institute Genomics Platform"/>
            <consortium name="The Broad Institute Genome Sequencing Center for Infectious Disease"/>
            <person name="Wu L."/>
            <person name="Ma J."/>
        </authorList>
    </citation>
    <scope>NUCLEOTIDE SEQUENCE [LARGE SCALE GENOMIC DNA]</scope>
    <source>
        <strain evidence="4">CECT 8289</strain>
    </source>
</reference>
<keyword evidence="4" id="KW-1185">Reference proteome</keyword>
<dbReference type="EC" id="2.5.1.-" evidence="3"/>
<dbReference type="InterPro" id="IPR058840">
    <property type="entry name" value="AAA_SelU"/>
</dbReference>
<feature type="domain" description="Rhodanese" evidence="2">
    <location>
        <begin position="14"/>
        <end position="139"/>
    </location>
</feature>
<dbReference type="InterPro" id="IPR001763">
    <property type="entry name" value="Rhodanese-like_dom"/>
</dbReference>
<dbReference type="PANTHER" id="PTHR30401">
    <property type="entry name" value="TRNA 2-SELENOURIDINE SYNTHASE"/>
    <property type="match status" value="1"/>
</dbReference>
<keyword evidence="1" id="KW-0711">Selenium</keyword>
<name>A0ABV8QTJ4_9BACT</name>
<dbReference type="PANTHER" id="PTHR30401:SF0">
    <property type="entry name" value="TRNA 2-SELENOURIDINE SYNTHASE"/>
    <property type="match status" value="1"/>
</dbReference>
<gene>
    <name evidence="3" type="primary">mnmH</name>
    <name evidence="3" type="ORF">ACFOWM_08920</name>
</gene>
<proteinExistence type="predicted"/>
<dbReference type="NCBIfam" id="NF008750">
    <property type="entry name" value="PRK11784.1-2"/>
    <property type="match status" value="1"/>
</dbReference>
<evidence type="ECO:0000256" key="1">
    <source>
        <dbReference type="ARBA" id="ARBA00023266"/>
    </source>
</evidence>
<dbReference type="GO" id="GO:0016740">
    <property type="term" value="F:transferase activity"/>
    <property type="evidence" value="ECO:0007669"/>
    <property type="project" value="UniProtKB-KW"/>
</dbReference>
<keyword evidence="3" id="KW-0808">Transferase</keyword>
<evidence type="ECO:0000313" key="4">
    <source>
        <dbReference type="Proteomes" id="UP001595907"/>
    </source>
</evidence>
<dbReference type="EMBL" id="JBHSCZ010000002">
    <property type="protein sequence ID" value="MFC4262997.1"/>
    <property type="molecule type" value="Genomic_DNA"/>
</dbReference>
<dbReference type="Proteomes" id="UP001595907">
    <property type="component" value="Unassembled WGS sequence"/>
</dbReference>
<dbReference type="Gene3D" id="3.40.250.10">
    <property type="entry name" value="Rhodanese-like domain"/>
    <property type="match status" value="1"/>
</dbReference>
<dbReference type="Pfam" id="PF00581">
    <property type="entry name" value="Rhodanese"/>
    <property type="match status" value="1"/>
</dbReference>
<evidence type="ECO:0000313" key="3">
    <source>
        <dbReference type="EMBL" id="MFC4262997.1"/>
    </source>
</evidence>
<dbReference type="InterPro" id="IPR017582">
    <property type="entry name" value="SelU"/>
</dbReference>
<dbReference type="Pfam" id="PF26341">
    <property type="entry name" value="AAA_SelU"/>
    <property type="match status" value="1"/>
</dbReference>
<dbReference type="PROSITE" id="PS50206">
    <property type="entry name" value="RHODANESE_3"/>
    <property type="match status" value="1"/>
</dbReference>
<dbReference type="InterPro" id="IPR036873">
    <property type="entry name" value="Rhodanese-like_dom_sf"/>
</dbReference>
<dbReference type="CDD" id="cd01520">
    <property type="entry name" value="RHOD_YbbB"/>
    <property type="match status" value="1"/>
</dbReference>
<accession>A0ABV8QTJ4</accession>